<keyword evidence="3 5" id="KW-0663">Pyridoxal phosphate</keyword>
<gene>
    <name evidence="9" type="ORF">H744_1c0281</name>
</gene>
<dbReference type="Proteomes" id="UP000032303">
    <property type="component" value="Chromosome 1"/>
</dbReference>
<protein>
    <submittedName>
        <fullName evidence="9">Putative aminotransferase class V</fullName>
    </submittedName>
</protein>
<evidence type="ECO:0000256" key="3">
    <source>
        <dbReference type="ARBA" id="ARBA00022898"/>
    </source>
</evidence>
<reference evidence="9 10" key="1">
    <citation type="submission" date="2013-05" db="EMBL/GenBank/DDBJ databases">
        <title>Complete genome sequence of the lipase-producing bacterium Photobacterium gaetbulicola Gung47.</title>
        <authorList>
            <person name="Kim Y.-O."/>
        </authorList>
    </citation>
    <scope>NUCLEOTIDE SEQUENCE [LARGE SCALE GENOMIC DNA]</scope>
    <source>
        <strain evidence="9 10">Gung47</strain>
    </source>
</reference>
<dbReference type="EMBL" id="CP005973">
    <property type="protein sequence ID" value="AJR05306.1"/>
    <property type="molecule type" value="Genomic_DNA"/>
</dbReference>
<dbReference type="InterPro" id="IPR015424">
    <property type="entry name" value="PyrdxlP-dep_Trfase"/>
</dbReference>
<sequence>MSETKMFTPGPGNVPLGVHLASIKSSTHHRTKEFKELFDRIQRKLQYVFQTKNDVLLLSSSGSGAMESVVSSLINEGDDIVVLSAGKYGDRWIHLCDAYKAKTRSIVADGEGTFDLESVEEVISHLRPKYVFVTHCETSTGITHDIRSISKICKKYGSLIIVDAMTTVGVEPVLTDEWSLDVVISSSQKGFMNPPGLSFITLSDKAWKNVKPKDHYSYWNLNIIRESSKDLTTPNTPPFSLLFGLDYALDKMETEGLNEIWKRHLICAECCRVGIEKLGFDLFHKKNLSSALTAVKLPEGDQMSDLLVNLKSKFDFMVASGQGELKNKIIRVGHIGSTKPIDIITLLSAMELVLAELGHPIRLGESVTAALEVIARYERNNLIQ</sequence>
<evidence type="ECO:0000259" key="8">
    <source>
        <dbReference type="Pfam" id="PF00266"/>
    </source>
</evidence>
<dbReference type="PANTHER" id="PTHR21152">
    <property type="entry name" value="AMINOTRANSFERASE CLASS V"/>
    <property type="match status" value="1"/>
</dbReference>
<dbReference type="Gene3D" id="3.40.640.10">
    <property type="entry name" value="Type I PLP-dependent aspartate aminotransferase-like (Major domain)"/>
    <property type="match status" value="1"/>
</dbReference>
<feature type="binding site" evidence="4">
    <location>
        <position position="331"/>
    </location>
    <ligand>
        <name>substrate</name>
    </ligand>
</feature>
<dbReference type="InterPro" id="IPR015421">
    <property type="entry name" value="PyrdxlP-dep_Trfase_major"/>
</dbReference>
<evidence type="ECO:0000256" key="1">
    <source>
        <dbReference type="ARBA" id="ARBA00001933"/>
    </source>
</evidence>
<dbReference type="InterPro" id="IPR000192">
    <property type="entry name" value="Aminotrans_V_dom"/>
</dbReference>
<evidence type="ECO:0000313" key="10">
    <source>
        <dbReference type="Proteomes" id="UP000032303"/>
    </source>
</evidence>
<dbReference type="InterPro" id="IPR015422">
    <property type="entry name" value="PyrdxlP-dep_Trfase_small"/>
</dbReference>
<dbReference type="PIRSF" id="PIRSF000524">
    <property type="entry name" value="SPT"/>
    <property type="match status" value="1"/>
</dbReference>
<feature type="domain" description="Aminotransferase class V" evidence="8">
    <location>
        <begin position="21"/>
        <end position="321"/>
    </location>
</feature>
<dbReference type="Gene3D" id="3.90.1150.10">
    <property type="entry name" value="Aspartate Aminotransferase, domain 1"/>
    <property type="match status" value="1"/>
</dbReference>
<feature type="modified residue" description="N6-(pyridoxal phosphate)lysine" evidence="5">
    <location>
        <position position="189"/>
    </location>
</feature>
<evidence type="ECO:0000256" key="5">
    <source>
        <dbReference type="PIRSR" id="PIRSR000524-50"/>
    </source>
</evidence>
<dbReference type="PROSITE" id="PS00595">
    <property type="entry name" value="AA_TRANSFER_CLASS_5"/>
    <property type="match status" value="1"/>
</dbReference>
<evidence type="ECO:0000256" key="7">
    <source>
        <dbReference type="RuleBase" id="RU004504"/>
    </source>
</evidence>
<name>A0A0C5W1U9_9GAMM</name>
<proteinExistence type="inferred from homology"/>
<dbReference type="KEGG" id="pgb:H744_1c0281"/>
<dbReference type="Pfam" id="PF00266">
    <property type="entry name" value="Aminotran_5"/>
    <property type="match status" value="1"/>
</dbReference>
<dbReference type="AlphaFoldDB" id="A0A0C5W1U9"/>
<evidence type="ECO:0000256" key="2">
    <source>
        <dbReference type="ARBA" id="ARBA00009236"/>
    </source>
</evidence>
<keyword evidence="9" id="KW-0808">Transferase</keyword>
<dbReference type="InterPro" id="IPR020578">
    <property type="entry name" value="Aminotrans_V_PyrdxlP_BS"/>
</dbReference>
<dbReference type="PATRIC" id="fig|658445.3.peg.308"/>
<dbReference type="PANTHER" id="PTHR21152:SF40">
    <property type="entry name" value="ALANINE--GLYOXYLATE AMINOTRANSFERASE"/>
    <property type="match status" value="1"/>
</dbReference>
<dbReference type="GO" id="GO:0008453">
    <property type="term" value="F:alanine-glyoxylate transaminase activity"/>
    <property type="evidence" value="ECO:0007669"/>
    <property type="project" value="TreeGrafter"/>
</dbReference>
<comment type="cofactor">
    <cofactor evidence="1 5 7">
        <name>pyridoxal 5'-phosphate</name>
        <dbReference type="ChEBI" id="CHEBI:597326"/>
    </cofactor>
</comment>
<organism evidence="9 10">
    <name type="scientific">Photobacterium gaetbulicola Gung47</name>
    <dbReference type="NCBI Taxonomy" id="658445"/>
    <lineage>
        <taxon>Bacteria</taxon>
        <taxon>Pseudomonadati</taxon>
        <taxon>Pseudomonadota</taxon>
        <taxon>Gammaproteobacteria</taxon>
        <taxon>Vibrionales</taxon>
        <taxon>Vibrionaceae</taxon>
        <taxon>Photobacterium</taxon>
    </lineage>
</organism>
<dbReference type="SUPFAM" id="SSF53383">
    <property type="entry name" value="PLP-dependent transferases"/>
    <property type="match status" value="1"/>
</dbReference>
<evidence type="ECO:0000256" key="6">
    <source>
        <dbReference type="RuleBase" id="RU004075"/>
    </source>
</evidence>
<dbReference type="STRING" id="658445.H744_1c0281"/>
<dbReference type="GO" id="GO:0019265">
    <property type="term" value="P:glycine biosynthetic process, by transamination of glyoxylate"/>
    <property type="evidence" value="ECO:0007669"/>
    <property type="project" value="TreeGrafter"/>
</dbReference>
<dbReference type="InterPro" id="IPR024169">
    <property type="entry name" value="SP_NH2Trfase/AEP_transaminase"/>
</dbReference>
<evidence type="ECO:0000256" key="4">
    <source>
        <dbReference type="PIRSR" id="PIRSR000524-1"/>
    </source>
</evidence>
<dbReference type="GO" id="GO:0004760">
    <property type="term" value="F:L-serine-pyruvate transaminase activity"/>
    <property type="evidence" value="ECO:0007669"/>
    <property type="project" value="TreeGrafter"/>
</dbReference>
<accession>A0A0C5W1U9</accession>
<comment type="similarity">
    <text evidence="2 6">Belongs to the class-V pyridoxal-phosphate-dependent aminotransferase family.</text>
</comment>
<keyword evidence="9" id="KW-0032">Aminotransferase</keyword>
<evidence type="ECO:0000313" key="9">
    <source>
        <dbReference type="EMBL" id="AJR05306.1"/>
    </source>
</evidence>
<dbReference type="HOGENOM" id="CLU_027686_1_1_6"/>
<keyword evidence="10" id="KW-1185">Reference proteome</keyword>
<dbReference type="OrthoDB" id="9766472at2"/>